<evidence type="ECO:0000256" key="6">
    <source>
        <dbReference type="ARBA" id="ARBA00023136"/>
    </source>
</evidence>
<feature type="transmembrane region" description="Helical" evidence="7">
    <location>
        <begin position="352"/>
        <end position="371"/>
    </location>
</feature>
<dbReference type="Pfam" id="PF02254">
    <property type="entry name" value="TrkA_N"/>
    <property type="match status" value="1"/>
</dbReference>
<keyword evidence="3" id="KW-0813">Transport</keyword>
<accession>A0A857MQE7</accession>
<feature type="transmembrane region" description="Helical" evidence="7">
    <location>
        <begin position="6"/>
        <end position="22"/>
    </location>
</feature>
<keyword evidence="6 7" id="KW-0472">Membrane</keyword>
<dbReference type="Pfam" id="PF00999">
    <property type="entry name" value="Na_H_Exchanger"/>
    <property type="match status" value="1"/>
</dbReference>
<name>A0A857MQE7_9BACT</name>
<feature type="domain" description="Cation/H+ exchanger transmembrane" evidence="8">
    <location>
        <begin position="13"/>
        <end position="370"/>
    </location>
</feature>
<feature type="transmembrane region" description="Helical" evidence="7">
    <location>
        <begin position="239"/>
        <end position="255"/>
    </location>
</feature>
<sequence>MGDVFTQLAVVLVVATLMALLMRRLKQPLIVGHILTGILVGPSMLHLIQDKHSFETFSELGIALLLFIIGLELSVSVIRRLGKPVFLTAAAILATVGTIGFLVGSAFHFTTQEAILLGLAMFFSSTIIIAKVLSDKKEISRLNGQIAIGVILLDDIVATFALLFVATSSSGEVLGPFEIGMLLLKGVAVIGVLALVAIKVLPRVVKSVAKSQELLFLFALAWGFGVASLVSAVGFSIEIGALFAGVALAHLPYAHQIGARLKPLRDFFVVLFFISLGENLNFANLGAALVPALIIAALVVILKPLVVMTSLGLLGYTRRTSFKTGINLSQISEFSIIMIVLAASTGMVGERLSAVVTLVALITITISTYLMQYDNKIYQKIDHRLRMFERRGAVDAHHEAKEYPLILFGFKNGGHQYLRTFRELKKKFVVVDYDPEVIEDLHKANVDYLYGDATDPELLAELEMDAAKLVVNTIGDHTINVSLSKYILKRNPEAAIVCYANSYNEAAELYQLGVSYVMLPHFIGSERMSMFISNHGISKQSFERYREKHMVKLGRAALRHKSLAD</sequence>
<reference evidence="10" key="1">
    <citation type="journal article" date="2021" name="Nat. Microbiol.">
        <title>Cocultivation of an ultrasmall environmental parasitic bacterium with lytic ability against bacteria associated with wastewater foams.</title>
        <authorList>
            <person name="Batinovic S."/>
            <person name="Rose J.J.A."/>
            <person name="Ratcliffe J."/>
            <person name="Seviour R.J."/>
            <person name="Petrovski S."/>
        </authorList>
    </citation>
    <scope>NUCLEOTIDE SEQUENCE</scope>
    <source>
        <strain evidence="10">JR1</strain>
    </source>
</reference>
<evidence type="ECO:0000256" key="4">
    <source>
        <dbReference type="ARBA" id="ARBA00022692"/>
    </source>
</evidence>
<comment type="similarity">
    <text evidence="2">Belongs to the monovalent cation:proton antiporter 2 (CPA2) transporter (TC 2.A.37) family.</text>
</comment>
<dbReference type="SUPFAM" id="SSF51735">
    <property type="entry name" value="NAD(P)-binding Rossmann-fold domains"/>
    <property type="match status" value="1"/>
</dbReference>
<feature type="transmembrane region" description="Helical" evidence="7">
    <location>
        <begin position="293"/>
        <end position="316"/>
    </location>
</feature>
<dbReference type="AlphaFoldDB" id="A0A857MQE7"/>
<dbReference type="KEGG" id="mama:GII36_03220"/>
<dbReference type="Gene3D" id="1.20.1530.20">
    <property type="match status" value="1"/>
</dbReference>
<protein>
    <recommendedName>
        <fullName evidence="12">Sodium:proton exchanger</fullName>
    </recommendedName>
</protein>
<dbReference type="GO" id="GO:1902600">
    <property type="term" value="P:proton transmembrane transport"/>
    <property type="evidence" value="ECO:0007669"/>
    <property type="project" value="InterPro"/>
</dbReference>
<dbReference type="PANTHER" id="PTHR42751:SF3">
    <property type="entry name" value="SODIUM_GLUTAMATE SYMPORTER"/>
    <property type="match status" value="1"/>
</dbReference>
<evidence type="ECO:0000256" key="2">
    <source>
        <dbReference type="ARBA" id="ARBA00005551"/>
    </source>
</evidence>
<dbReference type="RefSeq" id="WP_260762399.1">
    <property type="nucleotide sequence ID" value="NZ_CP045921.1"/>
</dbReference>
<keyword evidence="5 7" id="KW-1133">Transmembrane helix</keyword>
<dbReference type="InterPro" id="IPR036291">
    <property type="entry name" value="NAD(P)-bd_dom_sf"/>
</dbReference>
<comment type="subcellular location">
    <subcellularLocation>
        <location evidence="1">Membrane</location>
        <topology evidence="1">Multi-pass membrane protein</topology>
    </subcellularLocation>
</comment>
<dbReference type="InterPro" id="IPR003148">
    <property type="entry name" value="RCK_N"/>
</dbReference>
<feature type="transmembrane region" description="Helical" evidence="7">
    <location>
        <begin position="328"/>
        <end position="346"/>
    </location>
</feature>
<evidence type="ECO:0008006" key="12">
    <source>
        <dbReference type="Google" id="ProtNLM"/>
    </source>
</evidence>
<feature type="transmembrane region" description="Helical" evidence="7">
    <location>
        <begin position="214"/>
        <end position="233"/>
    </location>
</feature>
<dbReference type="PANTHER" id="PTHR42751">
    <property type="entry name" value="SODIUM/HYDROGEN EXCHANGER FAMILY/TRKA DOMAIN PROTEIN"/>
    <property type="match status" value="1"/>
</dbReference>
<evidence type="ECO:0000256" key="1">
    <source>
        <dbReference type="ARBA" id="ARBA00004141"/>
    </source>
</evidence>
<feature type="transmembrane region" description="Helical" evidence="7">
    <location>
        <begin position="60"/>
        <end position="78"/>
    </location>
</feature>
<evidence type="ECO:0000256" key="5">
    <source>
        <dbReference type="ARBA" id="ARBA00022989"/>
    </source>
</evidence>
<feature type="transmembrane region" description="Helical" evidence="7">
    <location>
        <begin position="179"/>
        <end position="202"/>
    </location>
</feature>
<dbReference type="GO" id="GO:0015297">
    <property type="term" value="F:antiporter activity"/>
    <property type="evidence" value="ECO:0007669"/>
    <property type="project" value="InterPro"/>
</dbReference>
<proteinExistence type="inferred from homology"/>
<evidence type="ECO:0000313" key="10">
    <source>
        <dbReference type="EMBL" id="QHN42850.1"/>
    </source>
</evidence>
<dbReference type="Proteomes" id="UP001059824">
    <property type="component" value="Chromosome"/>
</dbReference>
<keyword evidence="4 7" id="KW-0812">Transmembrane</keyword>
<evidence type="ECO:0000259" key="9">
    <source>
        <dbReference type="Pfam" id="PF02254"/>
    </source>
</evidence>
<evidence type="ECO:0000259" key="8">
    <source>
        <dbReference type="Pfam" id="PF00999"/>
    </source>
</evidence>
<dbReference type="EMBL" id="CP045921">
    <property type="protein sequence ID" value="QHN42850.1"/>
    <property type="molecule type" value="Genomic_DNA"/>
</dbReference>
<keyword evidence="11" id="KW-1185">Reference proteome</keyword>
<feature type="transmembrane region" description="Helical" evidence="7">
    <location>
        <begin position="29"/>
        <end position="48"/>
    </location>
</feature>
<dbReference type="Gene3D" id="3.40.50.720">
    <property type="entry name" value="NAD(P)-binding Rossmann-like Domain"/>
    <property type="match status" value="1"/>
</dbReference>
<feature type="transmembrane region" description="Helical" evidence="7">
    <location>
        <begin position="267"/>
        <end position="287"/>
    </location>
</feature>
<feature type="domain" description="RCK N-terminal" evidence="9">
    <location>
        <begin position="406"/>
        <end position="520"/>
    </location>
</feature>
<gene>
    <name evidence="10" type="ORF">GII36_03220</name>
</gene>
<dbReference type="GO" id="GO:0016020">
    <property type="term" value="C:membrane"/>
    <property type="evidence" value="ECO:0007669"/>
    <property type="project" value="UniProtKB-SubCell"/>
</dbReference>
<dbReference type="InterPro" id="IPR006153">
    <property type="entry name" value="Cation/H_exchanger_TM"/>
</dbReference>
<organism evidence="10 11">
    <name type="scientific">Candidatus Mycosynbacter amalyticus</name>
    <dbReference type="NCBI Taxonomy" id="2665156"/>
    <lineage>
        <taxon>Bacteria</taxon>
        <taxon>Candidatus Saccharimonadota</taxon>
        <taxon>Candidatus Saccharimonadota incertae sedis</taxon>
        <taxon>Candidatus Mycosynbacter</taxon>
    </lineage>
</organism>
<feature type="transmembrane region" description="Helical" evidence="7">
    <location>
        <begin position="85"/>
        <end position="109"/>
    </location>
</feature>
<dbReference type="GO" id="GO:0006813">
    <property type="term" value="P:potassium ion transport"/>
    <property type="evidence" value="ECO:0007669"/>
    <property type="project" value="InterPro"/>
</dbReference>
<feature type="transmembrane region" description="Helical" evidence="7">
    <location>
        <begin position="146"/>
        <end position="167"/>
    </location>
</feature>
<feature type="transmembrane region" description="Helical" evidence="7">
    <location>
        <begin position="115"/>
        <end position="134"/>
    </location>
</feature>
<evidence type="ECO:0000256" key="3">
    <source>
        <dbReference type="ARBA" id="ARBA00022448"/>
    </source>
</evidence>
<dbReference type="InterPro" id="IPR038770">
    <property type="entry name" value="Na+/solute_symporter_sf"/>
</dbReference>
<evidence type="ECO:0000256" key="7">
    <source>
        <dbReference type="SAM" id="Phobius"/>
    </source>
</evidence>
<evidence type="ECO:0000313" key="11">
    <source>
        <dbReference type="Proteomes" id="UP001059824"/>
    </source>
</evidence>